<comment type="subcellular location">
    <subcellularLocation>
        <location evidence="1">Membrane</location>
        <topology evidence="1">Multi-pass membrane protein</topology>
    </subcellularLocation>
</comment>
<comment type="similarity">
    <text evidence="5">Belongs to the laat-1 family.</text>
</comment>
<dbReference type="InterPro" id="IPR006603">
    <property type="entry name" value="PQ-loop_rpt"/>
</dbReference>
<dbReference type="InParanoid" id="A0A5J5F2X8"/>
<evidence type="ECO:0000313" key="9">
    <source>
        <dbReference type="EMBL" id="KAA8910407.1"/>
    </source>
</evidence>
<feature type="transmembrane region" description="Helical" evidence="8">
    <location>
        <begin position="53"/>
        <end position="75"/>
    </location>
</feature>
<dbReference type="OrthoDB" id="8048523at2759"/>
<gene>
    <name evidence="9" type="ORF">FN846DRAFT_898009</name>
</gene>
<dbReference type="Gene3D" id="1.20.1280.290">
    <property type="match status" value="2"/>
</dbReference>
<keyword evidence="3 8" id="KW-1133">Transmembrane helix</keyword>
<dbReference type="FunFam" id="1.20.1280.290:FF:000009">
    <property type="entry name" value="PQ loop repeat family protein"/>
    <property type="match status" value="1"/>
</dbReference>
<feature type="transmembrane region" description="Helical" evidence="8">
    <location>
        <begin position="214"/>
        <end position="232"/>
    </location>
</feature>
<name>A0A5J5F2X8_9PEZI</name>
<dbReference type="GO" id="GO:0015174">
    <property type="term" value="F:basic amino acid transmembrane transporter activity"/>
    <property type="evidence" value="ECO:0007669"/>
    <property type="project" value="UniProtKB-ARBA"/>
</dbReference>
<organism evidence="9 10">
    <name type="scientific">Sphaerosporella brunnea</name>
    <dbReference type="NCBI Taxonomy" id="1250544"/>
    <lineage>
        <taxon>Eukaryota</taxon>
        <taxon>Fungi</taxon>
        <taxon>Dikarya</taxon>
        <taxon>Ascomycota</taxon>
        <taxon>Pezizomycotina</taxon>
        <taxon>Pezizomycetes</taxon>
        <taxon>Pezizales</taxon>
        <taxon>Pyronemataceae</taxon>
        <taxon>Sphaerosporella</taxon>
    </lineage>
</organism>
<comment type="catalytic activity">
    <reaction evidence="6">
        <text>L-histidine(out) + L-arginine(in) = L-histidine(in) + L-arginine(out)</text>
        <dbReference type="Rhea" id="RHEA:71063"/>
        <dbReference type="ChEBI" id="CHEBI:32682"/>
        <dbReference type="ChEBI" id="CHEBI:57595"/>
    </reaction>
</comment>
<dbReference type="Pfam" id="PF04193">
    <property type="entry name" value="PQ-loop"/>
    <property type="match status" value="2"/>
</dbReference>
<feature type="region of interest" description="Disordered" evidence="7">
    <location>
        <begin position="110"/>
        <end position="146"/>
    </location>
</feature>
<evidence type="ECO:0000256" key="2">
    <source>
        <dbReference type="ARBA" id="ARBA00022692"/>
    </source>
</evidence>
<evidence type="ECO:0000256" key="7">
    <source>
        <dbReference type="SAM" id="MobiDB-lite"/>
    </source>
</evidence>
<evidence type="ECO:0000313" key="10">
    <source>
        <dbReference type="Proteomes" id="UP000326924"/>
    </source>
</evidence>
<dbReference type="EMBL" id="VXIS01000046">
    <property type="protein sequence ID" value="KAA8910407.1"/>
    <property type="molecule type" value="Genomic_DNA"/>
</dbReference>
<evidence type="ECO:0000256" key="8">
    <source>
        <dbReference type="SAM" id="Phobius"/>
    </source>
</evidence>
<dbReference type="GO" id="GO:0034486">
    <property type="term" value="P:vacuolar transmembrane transport"/>
    <property type="evidence" value="ECO:0007669"/>
    <property type="project" value="UniProtKB-ARBA"/>
</dbReference>
<dbReference type="Proteomes" id="UP000326924">
    <property type="component" value="Unassembled WGS sequence"/>
</dbReference>
<feature type="transmembrane region" description="Helical" evidence="8">
    <location>
        <begin position="20"/>
        <end position="41"/>
    </location>
</feature>
<dbReference type="GO" id="GO:0098852">
    <property type="term" value="C:lytic vacuole membrane"/>
    <property type="evidence" value="ECO:0007669"/>
    <property type="project" value="UniProtKB-ARBA"/>
</dbReference>
<keyword evidence="10" id="KW-1185">Reference proteome</keyword>
<dbReference type="InterPro" id="IPR051415">
    <property type="entry name" value="LAAT-1"/>
</dbReference>
<keyword evidence="4 8" id="KW-0472">Membrane</keyword>
<comment type="caution">
    <text evidence="9">The sequence shown here is derived from an EMBL/GenBank/DDBJ whole genome shotgun (WGS) entry which is preliminary data.</text>
</comment>
<dbReference type="FunFam" id="1.20.1280.290:FF:000012">
    <property type="entry name" value="Vacuolar membrane PQ loop repeat protein"/>
    <property type="match status" value="1"/>
</dbReference>
<dbReference type="PANTHER" id="PTHR16201:SF44">
    <property type="entry name" value="SEVEN TRANSMEMBRANE PROTEIN 1"/>
    <property type="match status" value="1"/>
</dbReference>
<evidence type="ECO:0000256" key="4">
    <source>
        <dbReference type="ARBA" id="ARBA00023136"/>
    </source>
</evidence>
<evidence type="ECO:0000256" key="3">
    <source>
        <dbReference type="ARBA" id="ARBA00022989"/>
    </source>
</evidence>
<keyword evidence="2 8" id="KW-0812">Transmembrane</keyword>
<evidence type="ECO:0000256" key="5">
    <source>
        <dbReference type="ARBA" id="ARBA00038039"/>
    </source>
</evidence>
<dbReference type="SMART" id="SM00679">
    <property type="entry name" value="CTNS"/>
    <property type="match status" value="2"/>
</dbReference>
<dbReference type="AlphaFoldDB" id="A0A5J5F2X8"/>
<protein>
    <submittedName>
        <fullName evidence="9">Vacuolar membrane PQ loop repeat protein</fullName>
    </submittedName>
</protein>
<accession>A0A5J5F2X8</accession>
<sequence>MSSLLVKATGGDGDLPLHEALSGIAGSISLVSWIVLLLPQLIENYKNGRADALSMAFLTAWFVGDLTNLIGAIWGGLLPTVIAIAVYFCFADCVLLAQTIYYNRLTSHSKEGRGHHHRHNHRRRSSVGAHNDPTQPLLANRRRRSAHHPRDSISVLLTEDRGRYSVAVKNVLSILGVIFAGVAGWCFAWWAGAWKVSNGEGNAPGKDMPLGAEILGYLSALLYLSARIPQIIRNHQKKSCEGLSLLFFLLSLLGNVTYGAGILLHCTEKAYILDNLPWLLGSLGTMMEDIIIFAQFHIYSNAAGVIEDEENHAHTNGHH</sequence>
<feature type="transmembrane region" description="Helical" evidence="8">
    <location>
        <begin position="171"/>
        <end position="194"/>
    </location>
</feature>
<dbReference type="PANTHER" id="PTHR16201">
    <property type="entry name" value="SEVEN TRANSMEMBRANE PROTEIN 1-RELATED"/>
    <property type="match status" value="1"/>
</dbReference>
<evidence type="ECO:0000256" key="1">
    <source>
        <dbReference type="ARBA" id="ARBA00004141"/>
    </source>
</evidence>
<feature type="transmembrane region" description="Helical" evidence="8">
    <location>
        <begin position="81"/>
        <end position="103"/>
    </location>
</feature>
<feature type="transmembrane region" description="Helical" evidence="8">
    <location>
        <begin position="244"/>
        <end position="264"/>
    </location>
</feature>
<proteinExistence type="inferred from homology"/>
<feature type="compositionally biased region" description="Basic residues" evidence="7">
    <location>
        <begin position="113"/>
        <end position="125"/>
    </location>
</feature>
<reference evidence="9 10" key="1">
    <citation type="submission" date="2019-09" db="EMBL/GenBank/DDBJ databases">
        <title>Draft genome of the ectomycorrhizal ascomycete Sphaerosporella brunnea.</title>
        <authorList>
            <consortium name="DOE Joint Genome Institute"/>
            <person name="Benucci G.M."/>
            <person name="Marozzi G."/>
            <person name="Antonielli L."/>
            <person name="Sanchez S."/>
            <person name="Marco P."/>
            <person name="Wang X."/>
            <person name="Falini L.B."/>
            <person name="Barry K."/>
            <person name="Haridas S."/>
            <person name="Lipzen A."/>
            <person name="Labutti K."/>
            <person name="Grigoriev I.V."/>
            <person name="Murat C."/>
            <person name="Martin F."/>
            <person name="Albertini E."/>
            <person name="Donnini D."/>
            <person name="Bonito G."/>
        </authorList>
    </citation>
    <scope>NUCLEOTIDE SEQUENCE [LARGE SCALE GENOMIC DNA]</scope>
    <source>
        <strain evidence="9 10">Sb_GMNB300</strain>
    </source>
</reference>
<evidence type="ECO:0000256" key="6">
    <source>
        <dbReference type="ARBA" id="ARBA00050768"/>
    </source>
</evidence>